<dbReference type="AlphaFoldDB" id="A0A0C3QFV8"/>
<evidence type="ECO:0000313" key="3">
    <source>
        <dbReference type="Proteomes" id="UP000054248"/>
    </source>
</evidence>
<dbReference type="STRING" id="1051891.A0A0C3QFV8"/>
<dbReference type="Proteomes" id="UP000054248">
    <property type="component" value="Unassembled WGS sequence"/>
</dbReference>
<dbReference type="EMBL" id="KN822973">
    <property type="protein sequence ID" value="KIO30365.1"/>
    <property type="molecule type" value="Genomic_DNA"/>
</dbReference>
<reference evidence="2 3" key="1">
    <citation type="submission" date="2014-04" db="EMBL/GenBank/DDBJ databases">
        <authorList>
            <consortium name="DOE Joint Genome Institute"/>
            <person name="Kuo A."/>
            <person name="Girlanda M."/>
            <person name="Perotto S."/>
            <person name="Kohler A."/>
            <person name="Nagy L.G."/>
            <person name="Floudas D."/>
            <person name="Copeland A."/>
            <person name="Barry K.W."/>
            <person name="Cichocki N."/>
            <person name="Veneault-Fourrey C."/>
            <person name="LaButti K."/>
            <person name="Lindquist E.A."/>
            <person name="Lipzen A."/>
            <person name="Lundell T."/>
            <person name="Morin E."/>
            <person name="Murat C."/>
            <person name="Sun H."/>
            <person name="Tunlid A."/>
            <person name="Henrissat B."/>
            <person name="Grigoriev I.V."/>
            <person name="Hibbett D.S."/>
            <person name="Martin F."/>
            <person name="Nordberg H.P."/>
            <person name="Cantor M.N."/>
            <person name="Hua S.X."/>
        </authorList>
    </citation>
    <scope>NUCLEOTIDE SEQUENCE [LARGE SCALE GENOMIC DNA]</scope>
    <source>
        <strain evidence="2 3">MUT 4182</strain>
    </source>
</reference>
<keyword evidence="3" id="KW-1185">Reference proteome</keyword>
<dbReference type="OrthoDB" id="10256743at2759"/>
<dbReference type="HOGENOM" id="CLU_080326_0_0_1"/>
<feature type="non-terminal residue" evidence="2">
    <location>
        <position position="206"/>
    </location>
</feature>
<evidence type="ECO:0000313" key="2">
    <source>
        <dbReference type="EMBL" id="KIO30365.1"/>
    </source>
</evidence>
<gene>
    <name evidence="2" type="ORF">M407DRAFT_69327</name>
</gene>
<accession>A0A0C3QFV8</accession>
<organism evidence="2 3">
    <name type="scientific">Tulasnella calospora MUT 4182</name>
    <dbReference type="NCBI Taxonomy" id="1051891"/>
    <lineage>
        <taxon>Eukaryota</taxon>
        <taxon>Fungi</taxon>
        <taxon>Dikarya</taxon>
        <taxon>Basidiomycota</taxon>
        <taxon>Agaricomycotina</taxon>
        <taxon>Agaricomycetes</taxon>
        <taxon>Cantharellales</taxon>
        <taxon>Tulasnellaceae</taxon>
        <taxon>Tulasnella</taxon>
    </lineage>
</organism>
<evidence type="ECO:0000256" key="1">
    <source>
        <dbReference type="SAM" id="MobiDB-lite"/>
    </source>
</evidence>
<feature type="region of interest" description="Disordered" evidence="1">
    <location>
        <begin position="60"/>
        <end position="82"/>
    </location>
</feature>
<sequence length="206" mass="23665">MDVPVSTLDQPIPMSFPALLATVDPRVLQEQETNVHSSMERVRKAPKTIKLGKQWVRRRDNAQFTPNPHISTPTTEDLNSPLPPHRPWPQPLPAYIPRRTSAPDWIPPPSIHSEPRLTRKGVRKYIRNAGPYAEQLVRDFEREIVEWLNCDVVVNPDNQQVASRRIGSKGDVFELERSPVQLVWSTDAFPRYILHCVARYHGLVSF</sequence>
<protein>
    <submittedName>
        <fullName evidence="2">Uncharacterized protein</fullName>
    </submittedName>
</protein>
<name>A0A0C3QFV8_9AGAM</name>
<reference evidence="3" key="2">
    <citation type="submission" date="2015-01" db="EMBL/GenBank/DDBJ databases">
        <title>Evolutionary Origins and Diversification of the Mycorrhizal Mutualists.</title>
        <authorList>
            <consortium name="DOE Joint Genome Institute"/>
            <consortium name="Mycorrhizal Genomics Consortium"/>
            <person name="Kohler A."/>
            <person name="Kuo A."/>
            <person name="Nagy L.G."/>
            <person name="Floudas D."/>
            <person name="Copeland A."/>
            <person name="Barry K.W."/>
            <person name="Cichocki N."/>
            <person name="Veneault-Fourrey C."/>
            <person name="LaButti K."/>
            <person name="Lindquist E.A."/>
            <person name="Lipzen A."/>
            <person name="Lundell T."/>
            <person name="Morin E."/>
            <person name="Murat C."/>
            <person name="Riley R."/>
            <person name="Ohm R."/>
            <person name="Sun H."/>
            <person name="Tunlid A."/>
            <person name="Henrissat B."/>
            <person name="Grigoriev I.V."/>
            <person name="Hibbett D.S."/>
            <person name="Martin F."/>
        </authorList>
    </citation>
    <scope>NUCLEOTIDE SEQUENCE [LARGE SCALE GENOMIC DNA]</scope>
    <source>
        <strain evidence="3">MUT 4182</strain>
    </source>
</reference>
<proteinExistence type="predicted"/>
<feature type="compositionally biased region" description="Polar residues" evidence="1">
    <location>
        <begin position="62"/>
        <end position="78"/>
    </location>
</feature>